<gene>
    <name evidence="1" type="ORF">KK1_046458</name>
</gene>
<protein>
    <submittedName>
        <fullName evidence="1">Polyprotein</fullName>
    </submittedName>
</protein>
<dbReference type="InterPro" id="IPR043128">
    <property type="entry name" value="Rev_trsase/Diguanyl_cyclase"/>
</dbReference>
<name>A0A151QR63_CAJCA</name>
<dbReference type="PANTHER" id="PTHR33064:SF37">
    <property type="entry name" value="RIBONUCLEASE H"/>
    <property type="match status" value="1"/>
</dbReference>
<dbReference type="EMBL" id="KQ485122">
    <property type="protein sequence ID" value="KYP32765.1"/>
    <property type="molecule type" value="Genomic_DNA"/>
</dbReference>
<organism evidence="1 2">
    <name type="scientific">Cajanus cajan</name>
    <name type="common">Pigeon pea</name>
    <name type="synonym">Cajanus indicus</name>
    <dbReference type="NCBI Taxonomy" id="3821"/>
    <lineage>
        <taxon>Eukaryota</taxon>
        <taxon>Viridiplantae</taxon>
        <taxon>Streptophyta</taxon>
        <taxon>Embryophyta</taxon>
        <taxon>Tracheophyta</taxon>
        <taxon>Spermatophyta</taxon>
        <taxon>Magnoliopsida</taxon>
        <taxon>eudicotyledons</taxon>
        <taxon>Gunneridae</taxon>
        <taxon>Pentapetalae</taxon>
        <taxon>rosids</taxon>
        <taxon>fabids</taxon>
        <taxon>Fabales</taxon>
        <taxon>Fabaceae</taxon>
        <taxon>Papilionoideae</taxon>
        <taxon>50 kb inversion clade</taxon>
        <taxon>NPAAA clade</taxon>
        <taxon>indigoferoid/millettioid clade</taxon>
        <taxon>Phaseoleae</taxon>
        <taxon>Cajanus</taxon>
    </lineage>
</organism>
<dbReference type="SUPFAM" id="SSF56672">
    <property type="entry name" value="DNA/RNA polymerases"/>
    <property type="match status" value="1"/>
</dbReference>
<dbReference type="InterPro" id="IPR051320">
    <property type="entry name" value="Viral_Replic_Matur_Polypro"/>
</dbReference>
<dbReference type="InterPro" id="IPR043502">
    <property type="entry name" value="DNA/RNA_pol_sf"/>
</dbReference>
<proteinExistence type="predicted"/>
<dbReference type="Gramene" id="C.cajan_44940.t">
    <property type="protein sequence ID" value="C.cajan_44940.t.cds1"/>
    <property type="gene ID" value="C.cajan_44940"/>
</dbReference>
<dbReference type="Proteomes" id="UP000075243">
    <property type="component" value="Unassembled WGS sequence"/>
</dbReference>
<accession>A0A151QR63</accession>
<evidence type="ECO:0000313" key="2">
    <source>
        <dbReference type="Proteomes" id="UP000075243"/>
    </source>
</evidence>
<evidence type="ECO:0000313" key="1">
    <source>
        <dbReference type="EMBL" id="KYP32765.1"/>
    </source>
</evidence>
<sequence length="78" mass="9039">MLSSKKSEIGVKEVNFLGMHFAYGKYVPQPHIVERLPEFPEKDMTVKEIQQFLGIINYVRHFIPPRSLAPSPRVPFAR</sequence>
<dbReference type="Gene3D" id="3.30.70.270">
    <property type="match status" value="1"/>
</dbReference>
<reference evidence="1" key="1">
    <citation type="journal article" date="2012" name="Nat. Biotechnol.">
        <title>Draft genome sequence of pigeonpea (Cajanus cajan), an orphan legume crop of resource-poor farmers.</title>
        <authorList>
            <person name="Varshney R.K."/>
            <person name="Chen W."/>
            <person name="Li Y."/>
            <person name="Bharti A.K."/>
            <person name="Saxena R.K."/>
            <person name="Schlueter J.A."/>
            <person name="Donoghue M.T."/>
            <person name="Azam S."/>
            <person name="Fan G."/>
            <person name="Whaley A.M."/>
            <person name="Farmer A.D."/>
            <person name="Sheridan J."/>
            <person name="Iwata A."/>
            <person name="Tuteja R."/>
            <person name="Penmetsa R.V."/>
            <person name="Wu W."/>
            <person name="Upadhyaya H.D."/>
            <person name="Yang S.P."/>
            <person name="Shah T."/>
            <person name="Saxena K.B."/>
            <person name="Michael T."/>
            <person name="McCombie W.R."/>
            <person name="Yang B."/>
            <person name="Zhang G."/>
            <person name="Yang H."/>
            <person name="Wang J."/>
            <person name="Spillane C."/>
            <person name="Cook D.R."/>
            <person name="May G.D."/>
            <person name="Xu X."/>
            <person name="Jackson S.A."/>
        </authorList>
    </citation>
    <scope>NUCLEOTIDE SEQUENCE [LARGE SCALE GENOMIC DNA]</scope>
</reference>
<keyword evidence="2" id="KW-1185">Reference proteome</keyword>
<dbReference type="AlphaFoldDB" id="A0A151QR63"/>
<dbReference type="PANTHER" id="PTHR33064">
    <property type="entry name" value="POL PROTEIN"/>
    <property type="match status" value="1"/>
</dbReference>